<evidence type="ECO:0000313" key="2">
    <source>
        <dbReference type="EMBL" id="AHG93702.1"/>
    </source>
</evidence>
<proteinExistence type="predicted"/>
<feature type="region of interest" description="Disordered" evidence="1">
    <location>
        <begin position="28"/>
        <end position="54"/>
    </location>
</feature>
<keyword evidence="3" id="KW-1185">Reference proteome</keyword>
<accession>W0RTD7</accession>
<protein>
    <submittedName>
        <fullName evidence="2">Uncharacterized protein</fullName>
    </submittedName>
</protein>
<dbReference type="AlphaFoldDB" id="W0RTD7"/>
<dbReference type="RefSeq" id="WP_025414996.1">
    <property type="nucleotide sequence ID" value="NZ_CP007130.1"/>
</dbReference>
<geneLocation type="plasmid" evidence="2 3">
    <name>2</name>
</geneLocation>
<sequence length="147" mass="15209">MSSTDRKLPAADPAAAERTALERTVLALTGTPYVPRRDHPAAARQSPDDHAPGTAESWERLAHTGERRVWAAADAALAAQATQAALAGAVGAYVRALRTAGVRLGGVLAAIASAVRRSVAPTISVGALDGVLRDAGQYGIEAYFDPR</sequence>
<dbReference type="KEGG" id="gba:J421_6167"/>
<evidence type="ECO:0000313" key="3">
    <source>
        <dbReference type="Proteomes" id="UP000019151"/>
    </source>
</evidence>
<feature type="compositionally biased region" description="Basic and acidic residues" evidence="1">
    <location>
        <begin position="35"/>
        <end position="54"/>
    </location>
</feature>
<dbReference type="InParanoid" id="W0RTD7"/>
<keyword evidence="2" id="KW-0614">Plasmid</keyword>
<dbReference type="HOGENOM" id="CLU_1765401_0_0_0"/>
<dbReference type="EMBL" id="CP007130">
    <property type="protein sequence ID" value="AHG93702.1"/>
    <property type="molecule type" value="Genomic_DNA"/>
</dbReference>
<dbReference type="Proteomes" id="UP000019151">
    <property type="component" value="Plasmid 2"/>
</dbReference>
<organism evidence="2 3">
    <name type="scientific">Gemmatirosa kalamazoonensis</name>
    <dbReference type="NCBI Taxonomy" id="861299"/>
    <lineage>
        <taxon>Bacteria</taxon>
        <taxon>Pseudomonadati</taxon>
        <taxon>Gemmatimonadota</taxon>
        <taxon>Gemmatimonadia</taxon>
        <taxon>Gemmatimonadales</taxon>
        <taxon>Gemmatimonadaceae</taxon>
        <taxon>Gemmatirosa</taxon>
    </lineage>
</organism>
<gene>
    <name evidence="2" type="ORF">J421_6167</name>
</gene>
<reference evidence="2 3" key="1">
    <citation type="journal article" date="2014" name="Genome Announc.">
        <title>Genome Sequence and Methylome of Soil Bacterium Gemmatirosa kalamazoonensis KBS708T, a Member of the Rarely Cultivated Gemmatimonadetes Phylum.</title>
        <authorList>
            <person name="Debruyn J.M."/>
            <person name="Radosevich M."/>
            <person name="Wommack K.E."/>
            <person name="Polson S.W."/>
            <person name="Hauser L.J."/>
            <person name="Fawaz M.N."/>
            <person name="Korlach J."/>
            <person name="Tsai Y.C."/>
        </authorList>
    </citation>
    <scope>NUCLEOTIDE SEQUENCE [LARGE SCALE GENOMIC DNA]</scope>
    <source>
        <strain evidence="2 3">KBS708</strain>
        <plasmid evidence="3">Plasmid 2</plasmid>
    </source>
</reference>
<evidence type="ECO:0000256" key="1">
    <source>
        <dbReference type="SAM" id="MobiDB-lite"/>
    </source>
</evidence>
<name>W0RTD7_9BACT</name>